<feature type="domain" description="Membrane insertase YidC/Oxa/ALB C-terminal" evidence="15">
    <location>
        <begin position="369"/>
        <end position="560"/>
    </location>
</feature>
<keyword evidence="8 13" id="KW-1133">Transmembrane helix</keyword>
<proteinExistence type="inferred from homology"/>
<evidence type="ECO:0000259" key="16">
    <source>
        <dbReference type="Pfam" id="PF14849"/>
    </source>
</evidence>
<comment type="subcellular location">
    <subcellularLocation>
        <location evidence="1">Cell inner membrane</location>
        <topology evidence="1">Multi-pass membrane protein</topology>
    </subcellularLocation>
    <subcellularLocation>
        <location evidence="13">Cell membrane</location>
        <topology evidence="13">Multi-pass membrane protein</topology>
    </subcellularLocation>
</comment>
<dbReference type="InterPro" id="IPR019998">
    <property type="entry name" value="Membr_insert_YidC"/>
</dbReference>
<dbReference type="PANTHER" id="PTHR12428">
    <property type="entry name" value="OXA1"/>
    <property type="match status" value="1"/>
</dbReference>
<evidence type="ECO:0000256" key="8">
    <source>
        <dbReference type="ARBA" id="ARBA00022989"/>
    </source>
</evidence>
<comment type="similarity">
    <text evidence="2 13">Belongs to the OXA1/ALB3/YidC family. Type 1 subfamily.</text>
</comment>
<keyword evidence="18" id="KW-1185">Reference proteome</keyword>
<keyword evidence="9 13" id="KW-0472">Membrane</keyword>
<dbReference type="EMBL" id="JBDJNQ010000006">
    <property type="protein sequence ID" value="MEN5378367.1"/>
    <property type="molecule type" value="Genomic_DNA"/>
</dbReference>
<dbReference type="Gene3D" id="2.70.98.90">
    <property type="match status" value="1"/>
</dbReference>
<evidence type="ECO:0000256" key="5">
    <source>
        <dbReference type="ARBA" id="ARBA00022475"/>
    </source>
</evidence>
<dbReference type="PRINTS" id="PR00701">
    <property type="entry name" value="60KDINNERMP"/>
</dbReference>
<evidence type="ECO:0000256" key="6">
    <source>
        <dbReference type="ARBA" id="ARBA00022692"/>
    </source>
</evidence>
<keyword evidence="6 13" id="KW-0812">Transmembrane</keyword>
<comment type="caution">
    <text evidence="17">The sequence shown here is derived from an EMBL/GenBank/DDBJ whole genome shotgun (WGS) entry which is preliminary data.</text>
</comment>
<dbReference type="InterPro" id="IPR047196">
    <property type="entry name" value="YidC_ALB_C"/>
</dbReference>
<evidence type="ECO:0000256" key="11">
    <source>
        <dbReference type="ARBA" id="ARBA00033245"/>
    </source>
</evidence>
<keyword evidence="7 13" id="KW-0653">Protein transport</keyword>
<dbReference type="NCBIfam" id="TIGR03592">
    <property type="entry name" value="yidC_oxa1_cterm"/>
    <property type="match status" value="1"/>
</dbReference>
<dbReference type="CDD" id="cd19961">
    <property type="entry name" value="EcYidC-like_peri"/>
    <property type="match status" value="1"/>
</dbReference>
<evidence type="ECO:0000313" key="18">
    <source>
        <dbReference type="Proteomes" id="UP001409291"/>
    </source>
</evidence>
<dbReference type="PANTHER" id="PTHR12428:SF65">
    <property type="entry name" value="CYTOCHROME C OXIDASE ASSEMBLY PROTEIN COX18, MITOCHONDRIAL"/>
    <property type="match status" value="1"/>
</dbReference>
<reference evidence="17 18" key="1">
    <citation type="submission" date="2024-04" db="EMBL/GenBank/DDBJ databases">
        <title>WGS of bacteria from Torrens River.</title>
        <authorList>
            <person name="Wyrsch E.R."/>
            <person name="Drigo B."/>
        </authorList>
    </citation>
    <scope>NUCLEOTIDE SEQUENCE [LARGE SCALE GENOMIC DNA]</scope>
    <source>
        <strain evidence="17 18">TWI391</strain>
    </source>
</reference>
<evidence type="ECO:0000256" key="10">
    <source>
        <dbReference type="ARBA" id="ARBA00023186"/>
    </source>
</evidence>
<evidence type="ECO:0000256" key="4">
    <source>
        <dbReference type="ARBA" id="ARBA00022448"/>
    </source>
</evidence>
<feature type="transmembrane region" description="Helical" evidence="13">
    <location>
        <begin position="521"/>
        <end position="537"/>
    </location>
</feature>
<evidence type="ECO:0000256" key="7">
    <source>
        <dbReference type="ARBA" id="ARBA00022927"/>
    </source>
</evidence>
<accession>A0ABV0BYD0</accession>
<comment type="function">
    <text evidence="13">Required for the insertion and/or proper folding and/or complex formation of integral membrane proteins into the membrane. Involved in integration of membrane proteins that insert both dependently and independently of the Sec translocase complex, as well as at least some lipoproteins. Aids folding of multispanning membrane proteins.</text>
</comment>
<evidence type="ECO:0000256" key="3">
    <source>
        <dbReference type="ARBA" id="ARBA00015325"/>
    </source>
</evidence>
<evidence type="ECO:0000256" key="1">
    <source>
        <dbReference type="ARBA" id="ARBA00004429"/>
    </source>
</evidence>
<feature type="transmembrane region" description="Helical" evidence="13">
    <location>
        <begin position="367"/>
        <end position="389"/>
    </location>
</feature>
<feature type="transmembrane region" description="Helical" evidence="13">
    <location>
        <begin position="543"/>
        <end position="563"/>
    </location>
</feature>
<dbReference type="InterPro" id="IPR028053">
    <property type="entry name" value="Membr_insert_YidC_N"/>
</dbReference>
<dbReference type="NCBIfam" id="TIGR03593">
    <property type="entry name" value="yidC_nterm"/>
    <property type="match status" value="1"/>
</dbReference>
<keyword evidence="10 13" id="KW-0143">Chaperone</keyword>
<dbReference type="Pfam" id="PF02096">
    <property type="entry name" value="60KD_IMP"/>
    <property type="match status" value="1"/>
</dbReference>
<evidence type="ECO:0000256" key="9">
    <source>
        <dbReference type="ARBA" id="ARBA00023136"/>
    </source>
</evidence>
<gene>
    <name evidence="13 17" type="primary">yidC</name>
    <name evidence="17" type="ORF">ABE541_13975</name>
</gene>
<feature type="transmembrane region" description="Helical" evidence="13">
    <location>
        <begin position="7"/>
        <end position="23"/>
    </location>
</feature>
<evidence type="ECO:0000256" key="14">
    <source>
        <dbReference type="SAM" id="MobiDB-lite"/>
    </source>
</evidence>
<sequence>MDRNTLIGLLLMFGIIAGSFYLMKPSDVEIKKEQVLQDSLARVKKGLAPLTDSTKANTQLGATQEAKPLDSAALKLPFGAAKFGTEKIITVENDKIIAKISSKGGRVKSVQLKGETNFNGKPLVLFEGDHNRFGLKFNVAGENINTNDLFFTSEDADVKITGEDSKSIKLQLAYGADQYIEYVYTIKGNGFNLGLDINTKGIQNKIDQKTIALDWETILLQKEQNIDSERQKSTIYYKEAGNVDHLSEAKDEEKELKEKVEWIAFKQHYFSNILSSKTGFTTADVNVKTTIESDVVKLYAATARLDYATQKDNSYSLNFFFGPNQYKTLKAEGHDFHKIINMGWGPMRWINQFITVPVFDFLDNFHLSYGIVILVLTLLLKLVLSPLTYKSYLSMAKMRVLKPQLDEIKAKVGEDNAVLLQQEQMKLYKTAGVNPLGGCLPLVLQMPFTIAFFYFFPNLFELRGESFLFMKDMSTYDTLFSFAPIFGVNHVSLMCVLMTLTTLLTTWYNNATSGATGQMKYIGYIMPLIFFFVLNSFPAGLNYYYFLSAILTFLTQLIIRSMVNDDKILAKLEDNKKNPKVQKKSSFQSRMEEAMRQAQQNKK</sequence>
<protein>
    <recommendedName>
        <fullName evidence="3 13">Membrane protein insertase YidC</fullName>
    </recommendedName>
    <alternativeName>
        <fullName evidence="12 13">Foldase YidC</fullName>
    </alternativeName>
    <alternativeName>
        <fullName evidence="11 13">Membrane integrase YidC</fullName>
    </alternativeName>
    <alternativeName>
        <fullName evidence="13">Membrane protein YidC</fullName>
    </alternativeName>
</protein>
<dbReference type="InterPro" id="IPR038221">
    <property type="entry name" value="YidC_periplasmic_sf"/>
</dbReference>
<feature type="transmembrane region" description="Helical" evidence="13">
    <location>
        <begin position="476"/>
        <end position="500"/>
    </location>
</feature>
<dbReference type="RefSeq" id="WP_021189531.1">
    <property type="nucleotide sequence ID" value="NZ_JAOQNK010000001.1"/>
</dbReference>
<dbReference type="InterPro" id="IPR001708">
    <property type="entry name" value="YidC/ALB3/OXA1/COX18"/>
</dbReference>
<dbReference type="NCBIfam" id="NF002356">
    <property type="entry name" value="PRK01318.2-3"/>
    <property type="match status" value="1"/>
</dbReference>
<dbReference type="HAMAP" id="MF_01810">
    <property type="entry name" value="YidC_type1"/>
    <property type="match status" value="1"/>
</dbReference>
<feature type="region of interest" description="Disordered" evidence="14">
    <location>
        <begin position="577"/>
        <end position="603"/>
    </location>
</feature>
<organism evidence="17 18">
    <name type="scientific">Sphingobacterium kitahiroshimense</name>
    <dbReference type="NCBI Taxonomy" id="470446"/>
    <lineage>
        <taxon>Bacteria</taxon>
        <taxon>Pseudomonadati</taxon>
        <taxon>Bacteroidota</taxon>
        <taxon>Sphingobacteriia</taxon>
        <taxon>Sphingobacteriales</taxon>
        <taxon>Sphingobacteriaceae</taxon>
        <taxon>Sphingobacterium</taxon>
    </lineage>
</organism>
<keyword evidence="4 13" id="KW-0813">Transport</keyword>
<evidence type="ECO:0000313" key="17">
    <source>
        <dbReference type="EMBL" id="MEN5378367.1"/>
    </source>
</evidence>
<evidence type="ECO:0000256" key="12">
    <source>
        <dbReference type="ARBA" id="ARBA00033342"/>
    </source>
</evidence>
<dbReference type="Proteomes" id="UP001409291">
    <property type="component" value="Unassembled WGS sequence"/>
</dbReference>
<dbReference type="InterPro" id="IPR028055">
    <property type="entry name" value="YidC/Oxa/ALB_C"/>
</dbReference>
<evidence type="ECO:0000256" key="2">
    <source>
        <dbReference type="ARBA" id="ARBA00010527"/>
    </source>
</evidence>
<feature type="transmembrane region" description="Helical" evidence="13">
    <location>
        <begin position="435"/>
        <end position="456"/>
    </location>
</feature>
<dbReference type="CDD" id="cd20070">
    <property type="entry name" value="5TM_YidC_Alb3"/>
    <property type="match status" value="1"/>
</dbReference>
<comment type="subunit">
    <text evidence="13">Interacts with the Sec translocase complex via SecD. Specifically interacts with transmembrane segments of nascent integral membrane proteins during membrane integration.</text>
</comment>
<feature type="domain" description="Membrane insertase YidC N-terminal" evidence="16">
    <location>
        <begin position="89"/>
        <end position="354"/>
    </location>
</feature>
<evidence type="ECO:0000256" key="13">
    <source>
        <dbReference type="HAMAP-Rule" id="MF_01810"/>
    </source>
</evidence>
<name>A0ABV0BYD0_9SPHI</name>
<evidence type="ECO:0000259" key="15">
    <source>
        <dbReference type="Pfam" id="PF02096"/>
    </source>
</evidence>
<dbReference type="Pfam" id="PF14849">
    <property type="entry name" value="YidC_periplas"/>
    <property type="match status" value="1"/>
</dbReference>
<keyword evidence="5 13" id="KW-1003">Cell membrane</keyword>